<dbReference type="AlphaFoldDB" id="A0A195C905"/>
<keyword evidence="2" id="KW-1185">Reference proteome</keyword>
<sequence>SSSAALMFRYRHLPSSSQSESGICRCLANKVGLGELNMGGGGIGPISLNGIGGSGSSDSIRVNCHTTETEMLRNQIFINVRRGRERQLFDRAAARARSNKVASKPVVARNVIHRRARYVELVQLAGSRVYSLSNKISLLATTLASRVFGLFGFCWSPAFGTGPGTGTAKPLVAVPKLAACGSPPPHGDIAPFTFCSVFSFFGSATEKKVRHRSEPWRDMYGRVRVAD</sequence>
<accession>A0A195C905</accession>
<feature type="non-terminal residue" evidence="1">
    <location>
        <position position="1"/>
    </location>
</feature>
<organism evidence="1 2">
    <name type="scientific">Cyphomyrmex costatus</name>
    <dbReference type="NCBI Taxonomy" id="456900"/>
    <lineage>
        <taxon>Eukaryota</taxon>
        <taxon>Metazoa</taxon>
        <taxon>Ecdysozoa</taxon>
        <taxon>Arthropoda</taxon>
        <taxon>Hexapoda</taxon>
        <taxon>Insecta</taxon>
        <taxon>Pterygota</taxon>
        <taxon>Neoptera</taxon>
        <taxon>Endopterygota</taxon>
        <taxon>Hymenoptera</taxon>
        <taxon>Apocrita</taxon>
        <taxon>Aculeata</taxon>
        <taxon>Formicoidea</taxon>
        <taxon>Formicidae</taxon>
        <taxon>Myrmicinae</taxon>
        <taxon>Cyphomyrmex</taxon>
    </lineage>
</organism>
<evidence type="ECO:0000313" key="1">
    <source>
        <dbReference type="EMBL" id="KYM96651.1"/>
    </source>
</evidence>
<protein>
    <submittedName>
        <fullName evidence="1">Uncharacterized protein</fullName>
    </submittedName>
</protein>
<gene>
    <name evidence="1" type="ORF">ALC62_12698</name>
</gene>
<name>A0A195C905_9HYME</name>
<dbReference type="EMBL" id="KQ978164">
    <property type="protein sequence ID" value="KYM96651.1"/>
    <property type="molecule type" value="Genomic_DNA"/>
</dbReference>
<evidence type="ECO:0000313" key="2">
    <source>
        <dbReference type="Proteomes" id="UP000078542"/>
    </source>
</evidence>
<dbReference type="Proteomes" id="UP000078542">
    <property type="component" value="Unassembled WGS sequence"/>
</dbReference>
<reference evidence="1 2" key="1">
    <citation type="submission" date="2016-03" db="EMBL/GenBank/DDBJ databases">
        <title>Cyphomyrmex costatus WGS genome.</title>
        <authorList>
            <person name="Nygaard S."/>
            <person name="Hu H."/>
            <person name="Boomsma J."/>
            <person name="Zhang G."/>
        </authorList>
    </citation>
    <scope>NUCLEOTIDE SEQUENCE [LARGE SCALE GENOMIC DNA]</scope>
    <source>
        <strain evidence="1">MS0001</strain>
        <tissue evidence="1">Whole body</tissue>
    </source>
</reference>
<proteinExistence type="predicted"/>